<dbReference type="SUPFAM" id="SSF103473">
    <property type="entry name" value="MFS general substrate transporter"/>
    <property type="match status" value="1"/>
</dbReference>
<dbReference type="InterPro" id="IPR020846">
    <property type="entry name" value="MFS_dom"/>
</dbReference>
<dbReference type="CDD" id="cd17324">
    <property type="entry name" value="MFS_NepI_like"/>
    <property type="match status" value="1"/>
</dbReference>
<name>A0ABW1VR24_9GAMM</name>
<reference evidence="9" key="1">
    <citation type="journal article" date="2019" name="Int. J. Syst. Evol. Microbiol.">
        <title>The Global Catalogue of Microorganisms (GCM) 10K type strain sequencing project: providing services to taxonomists for standard genome sequencing and annotation.</title>
        <authorList>
            <consortium name="The Broad Institute Genomics Platform"/>
            <consortium name="The Broad Institute Genome Sequencing Center for Infectious Disease"/>
            <person name="Wu L."/>
            <person name="Ma J."/>
        </authorList>
    </citation>
    <scope>NUCLEOTIDE SEQUENCE [LARGE SCALE GENOMIC DNA]</scope>
    <source>
        <strain evidence="9">CGMCC 4.1530</strain>
    </source>
</reference>
<feature type="transmembrane region" description="Helical" evidence="6">
    <location>
        <begin position="12"/>
        <end position="33"/>
    </location>
</feature>
<dbReference type="Gene3D" id="1.20.1250.20">
    <property type="entry name" value="MFS general substrate transporter like domains"/>
    <property type="match status" value="1"/>
</dbReference>
<evidence type="ECO:0000259" key="7">
    <source>
        <dbReference type="PROSITE" id="PS50850"/>
    </source>
</evidence>
<evidence type="ECO:0000313" key="9">
    <source>
        <dbReference type="Proteomes" id="UP001596215"/>
    </source>
</evidence>
<feature type="transmembrane region" description="Helical" evidence="6">
    <location>
        <begin position="173"/>
        <end position="196"/>
    </location>
</feature>
<dbReference type="EMBL" id="JBHSUC010000018">
    <property type="protein sequence ID" value="MFC6362968.1"/>
    <property type="molecule type" value="Genomic_DNA"/>
</dbReference>
<dbReference type="Pfam" id="PF07690">
    <property type="entry name" value="MFS_1"/>
    <property type="match status" value="1"/>
</dbReference>
<keyword evidence="9" id="KW-1185">Reference proteome</keyword>
<feature type="transmembrane region" description="Helical" evidence="6">
    <location>
        <begin position="53"/>
        <end position="73"/>
    </location>
</feature>
<protein>
    <submittedName>
        <fullName evidence="8">MFS transporter</fullName>
    </submittedName>
</protein>
<dbReference type="RefSeq" id="WP_212708059.1">
    <property type="nucleotide sequence ID" value="NZ_BAAAFW010000091.1"/>
</dbReference>
<keyword evidence="2" id="KW-1003">Cell membrane</keyword>
<dbReference type="PROSITE" id="PS50850">
    <property type="entry name" value="MFS"/>
    <property type="match status" value="1"/>
</dbReference>
<comment type="subcellular location">
    <subcellularLocation>
        <location evidence="1">Cell membrane</location>
        <topology evidence="1">Multi-pass membrane protein</topology>
    </subcellularLocation>
</comment>
<evidence type="ECO:0000256" key="4">
    <source>
        <dbReference type="ARBA" id="ARBA00022989"/>
    </source>
</evidence>
<gene>
    <name evidence="8" type="ORF">ACFP73_12825</name>
</gene>
<evidence type="ECO:0000256" key="1">
    <source>
        <dbReference type="ARBA" id="ARBA00004651"/>
    </source>
</evidence>
<feature type="transmembrane region" description="Helical" evidence="6">
    <location>
        <begin position="372"/>
        <end position="391"/>
    </location>
</feature>
<comment type="caution">
    <text evidence="8">The sequence shown here is derived from an EMBL/GenBank/DDBJ whole genome shotgun (WGS) entry which is preliminary data.</text>
</comment>
<dbReference type="InterPro" id="IPR036259">
    <property type="entry name" value="MFS_trans_sf"/>
</dbReference>
<evidence type="ECO:0000256" key="3">
    <source>
        <dbReference type="ARBA" id="ARBA00022692"/>
    </source>
</evidence>
<organism evidence="8 9">
    <name type="scientific">Tatumella punctata</name>
    <dbReference type="NCBI Taxonomy" id="399969"/>
    <lineage>
        <taxon>Bacteria</taxon>
        <taxon>Pseudomonadati</taxon>
        <taxon>Pseudomonadota</taxon>
        <taxon>Gammaproteobacteria</taxon>
        <taxon>Enterobacterales</taxon>
        <taxon>Erwiniaceae</taxon>
        <taxon>Tatumella</taxon>
    </lineage>
</organism>
<feature type="transmembrane region" description="Helical" evidence="6">
    <location>
        <begin position="344"/>
        <end position="366"/>
    </location>
</feature>
<dbReference type="InterPro" id="IPR050189">
    <property type="entry name" value="MFS_Efflux_Transporters"/>
</dbReference>
<feature type="transmembrane region" description="Helical" evidence="6">
    <location>
        <begin position="308"/>
        <end position="332"/>
    </location>
</feature>
<evidence type="ECO:0000256" key="2">
    <source>
        <dbReference type="ARBA" id="ARBA00022475"/>
    </source>
</evidence>
<feature type="transmembrane region" description="Helical" evidence="6">
    <location>
        <begin position="142"/>
        <end position="167"/>
    </location>
</feature>
<feature type="transmembrane region" description="Helical" evidence="6">
    <location>
        <begin position="251"/>
        <end position="269"/>
    </location>
</feature>
<proteinExistence type="predicted"/>
<feature type="domain" description="Major facilitator superfamily (MFS) profile" evidence="7">
    <location>
        <begin position="17"/>
        <end position="394"/>
    </location>
</feature>
<evidence type="ECO:0000313" key="8">
    <source>
        <dbReference type="EMBL" id="MFC6362968.1"/>
    </source>
</evidence>
<feature type="transmembrane region" description="Helical" evidence="6">
    <location>
        <begin position="217"/>
        <end position="239"/>
    </location>
</feature>
<feature type="transmembrane region" description="Helical" evidence="6">
    <location>
        <begin position="114"/>
        <end position="135"/>
    </location>
</feature>
<keyword evidence="4 6" id="KW-1133">Transmembrane helix</keyword>
<evidence type="ECO:0000256" key="6">
    <source>
        <dbReference type="SAM" id="Phobius"/>
    </source>
</evidence>
<keyword evidence="5 6" id="KW-0472">Membrane</keyword>
<accession>A0ABW1VR24</accession>
<dbReference type="PANTHER" id="PTHR43124:SF5">
    <property type="entry name" value="PURINE RIBONUCLEOSIDE EFFLUX PUMP NEPI"/>
    <property type="match status" value="1"/>
</dbReference>
<dbReference type="InterPro" id="IPR011701">
    <property type="entry name" value="MFS"/>
</dbReference>
<sequence>MNNEIVLSAGPRAVRGWLAVIALGISAFTIVTSELAPVGMLGMLATGLHQSEAGAGLAVTAYGWTGALAALFSAWMPARFPRKPLLVLLMLILAVSSFLVAHSQTMGEFISARIAGAIAHGAFWAVIGSIVGQLVTTEQLGLATSVIFGGVSAASVLGVPLVSVMAGSEGWRYAFSAISLLSLITAFALVWTLPPLSSPPAVQFNLWRGLFRNPQLPALYVATAVIISAHFAAFTYIQLLLTGIQGVPDSSVSALLLASGLAGLTGNVIAGKLIDRHLKTLIAGGLLVCASALILLGIKFIVPLPVAGVTLLLVLWGAAVAIIFVGLQTWVLQSAGEAVQPASALYVAIFNGAIGGGALAGGQLLAFRGVQGTAFFSAALLLTGMLMVLRLKKP</sequence>
<feature type="transmembrane region" description="Helical" evidence="6">
    <location>
        <begin position="281"/>
        <end position="302"/>
    </location>
</feature>
<keyword evidence="3 6" id="KW-0812">Transmembrane</keyword>
<dbReference type="Proteomes" id="UP001596215">
    <property type="component" value="Unassembled WGS sequence"/>
</dbReference>
<dbReference type="PANTHER" id="PTHR43124">
    <property type="entry name" value="PURINE EFFLUX PUMP PBUE"/>
    <property type="match status" value="1"/>
</dbReference>
<evidence type="ECO:0000256" key="5">
    <source>
        <dbReference type="ARBA" id="ARBA00023136"/>
    </source>
</evidence>
<feature type="transmembrane region" description="Helical" evidence="6">
    <location>
        <begin position="85"/>
        <end position="102"/>
    </location>
</feature>